<gene>
    <name evidence="1" type="primary">WBGene00275088</name>
</gene>
<keyword evidence="2" id="KW-1185">Reference proteome</keyword>
<dbReference type="AlphaFoldDB" id="A0A2A6BQY9"/>
<evidence type="ECO:0000313" key="1">
    <source>
        <dbReference type="EnsemblMetazoa" id="PPA36719.1"/>
    </source>
</evidence>
<sequence>MITILAVTSLFCFVISWFLNLLLLSCLGFGTSTQNSGYRFISLAIVIFDLLFSGAYAIIVPIFHADGRILALIPVGYTSTWPRTTFIGSIIRPAFGVWHACMIATSFLVAATFAYRYTVICNSQRIKKLYDSKAVRFILILFCAIFALTQGILLDVATSPLDNLTVTMNEQLSEFYDEDFSQIYYQANDMTDPGMLGRGIVGMGLSGLFQVSFLVIIFVVFYTGSKIYRVIRHNIVSRKAQSLQQQVFRMLVCQALSPFFFLYLPPFIDATSITLGYRLPFFVCIAKAVMVYLFPIANPLAILLFTDDYRYFLRNGKQRIKSDNSIN</sequence>
<dbReference type="EnsemblMetazoa" id="PPA36719.1">
    <property type="protein sequence ID" value="PPA36719.1"/>
    <property type="gene ID" value="WBGene00275088"/>
</dbReference>
<dbReference type="SUPFAM" id="SSF81321">
    <property type="entry name" value="Family A G protein-coupled receptor-like"/>
    <property type="match status" value="1"/>
</dbReference>
<dbReference type="Gene3D" id="1.20.1070.10">
    <property type="entry name" value="Rhodopsin 7-helix transmembrane proteins"/>
    <property type="match status" value="1"/>
</dbReference>
<protein>
    <submittedName>
        <fullName evidence="1">G protein-coupled receptor</fullName>
    </submittedName>
</protein>
<organism evidence="1 2">
    <name type="scientific">Pristionchus pacificus</name>
    <name type="common">Parasitic nematode worm</name>
    <dbReference type="NCBI Taxonomy" id="54126"/>
    <lineage>
        <taxon>Eukaryota</taxon>
        <taxon>Metazoa</taxon>
        <taxon>Ecdysozoa</taxon>
        <taxon>Nematoda</taxon>
        <taxon>Chromadorea</taxon>
        <taxon>Rhabditida</taxon>
        <taxon>Rhabditina</taxon>
        <taxon>Diplogasteromorpha</taxon>
        <taxon>Diplogasteroidea</taxon>
        <taxon>Neodiplogasteridae</taxon>
        <taxon>Pristionchus</taxon>
    </lineage>
</organism>
<accession>A0A8R1YTC6</accession>
<dbReference type="PANTHER" id="PTHR46178:SF9">
    <property type="entry name" value="SEVEN TM RECEPTOR"/>
    <property type="match status" value="1"/>
</dbReference>
<evidence type="ECO:0000313" key="2">
    <source>
        <dbReference type="Proteomes" id="UP000005239"/>
    </source>
</evidence>
<proteinExistence type="predicted"/>
<dbReference type="InterPro" id="IPR019428">
    <property type="entry name" value="7TM_GPCR_serpentine_rcpt_Str"/>
</dbReference>
<dbReference type="Pfam" id="PF10326">
    <property type="entry name" value="7TM_GPCR_Str"/>
    <property type="match status" value="1"/>
</dbReference>
<accession>A0A2A6BQY9</accession>
<dbReference type="PANTHER" id="PTHR46178">
    <property type="entry name" value="SEVEN TM RECEPTOR"/>
    <property type="match status" value="1"/>
</dbReference>
<dbReference type="OrthoDB" id="5868335at2759"/>
<name>A0A2A6BQY9_PRIPA</name>
<dbReference type="Proteomes" id="UP000005239">
    <property type="component" value="Unassembled WGS sequence"/>
</dbReference>
<reference evidence="2" key="1">
    <citation type="journal article" date="2008" name="Nat. Genet.">
        <title>The Pristionchus pacificus genome provides a unique perspective on nematode lifestyle and parasitism.</title>
        <authorList>
            <person name="Dieterich C."/>
            <person name="Clifton S.W."/>
            <person name="Schuster L.N."/>
            <person name="Chinwalla A."/>
            <person name="Delehaunty K."/>
            <person name="Dinkelacker I."/>
            <person name="Fulton L."/>
            <person name="Fulton R."/>
            <person name="Godfrey J."/>
            <person name="Minx P."/>
            <person name="Mitreva M."/>
            <person name="Roeseler W."/>
            <person name="Tian H."/>
            <person name="Witte H."/>
            <person name="Yang S.P."/>
            <person name="Wilson R.K."/>
            <person name="Sommer R.J."/>
        </authorList>
    </citation>
    <scope>NUCLEOTIDE SEQUENCE [LARGE SCALE GENOMIC DNA]</scope>
    <source>
        <strain evidence="2">PS312</strain>
    </source>
</reference>
<reference evidence="1" key="2">
    <citation type="submission" date="2022-06" db="UniProtKB">
        <authorList>
            <consortium name="EnsemblMetazoa"/>
        </authorList>
    </citation>
    <scope>IDENTIFICATION</scope>
    <source>
        <strain evidence="1">PS312</strain>
    </source>
</reference>